<comment type="pathway">
    <text evidence="2">One-carbon metabolism; methylamine degradation.</text>
</comment>
<dbReference type="EMBL" id="NVQC01000008">
    <property type="protein sequence ID" value="PTL37140.1"/>
    <property type="molecule type" value="Genomic_DNA"/>
</dbReference>
<evidence type="ECO:0000256" key="11">
    <source>
        <dbReference type="ARBA" id="ARBA00058991"/>
    </source>
</evidence>
<dbReference type="PIRSF" id="PIRSF000294">
    <property type="entry name" value="Cytochrome-c_peroxidase"/>
    <property type="match status" value="1"/>
</dbReference>
<dbReference type="InterPro" id="IPR026259">
    <property type="entry name" value="MauG/Cytc_peroxidase"/>
</dbReference>
<dbReference type="InterPro" id="IPR009056">
    <property type="entry name" value="Cyt_c-like_dom"/>
</dbReference>
<keyword evidence="10 14" id="KW-0408">Iron</keyword>
<feature type="binding site" description="axial binding residue" evidence="14">
    <location>
        <position position="241"/>
    </location>
    <ligand>
        <name>heme c</name>
        <dbReference type="ChEBI" id="CHEBI:61717"/>
        <label>2</label>
    </ligand>
    <ligandPart>
        <name>Fe</name>
        <dbReference type="ChEBI" id="CHEBI:18248"/>
    </ligandPart>
</feature>
<name>A0A2T4U1A6_9BACT</name>
<comment type="subcellular location">
    <subcellularLocation>
        <location evidence="1">Periplasm</location>
    </subcellularLocation>
</comment>
<dbReference type="Proteomes" id="UP000241436">
    <property type="component" value="Unassembled WGS sequence"/>
</dbReference>
<dbReference type="PANTHER" id="PTHR30600:SF10">
    <property type="entry name" value="BLL6722 PROTEIN"/>
    <property type="match status" value="1"/>
</dbReference>
<keyword evidence="17" id="KW-0575">Peroxidase</keyword>
<dbReference type="InterPro" id="IPR051395">
    <property type="entry name" value="Cytochrome_c_Peroxidase/MauG"/>
</dbReference>
<dbReference type="SUPFAM" id="SSF46626">
    <property type="entry name" value="Cytochrome c"/>
    <property type="match status" value="2"/>
</dbReference>
<evidence type="ECO:0000256" key="4">
    <source>
        <dbReference type="ARBA" id="ARBA00022617"/>
    </source>
</evidence>
<keyword evidence="6" id="KW-0732">Signal</keyword>
<dbReference type="RefSeq" id="WP_107561045.1">
    <property type="nucleotide sequence ID" value="NZ_NVQC01000008.1"/>
</dbReference>
<comment type="caution">
    <text evidence="17">The sequence shown here is derived from an EMBL/GenBank/DDBJ whole genome shotgun (WGS) entry which is preliminary data.</text>
</comment>
<dbReference type="GO" id="GO:0009055">
    <property type="term" value="F:electron transfer activity"/>
    <property type="evidence" value="ECO:0007669"/>
    <property type="project" value="InterPro"/>
</dbReference>
<reference evidence="18" key="2">
    <citation type="journal article" date="2018" name="Environ. Microbiol.">
        <title>Bloom of a denitrifying methanotroph, 'Candidatus Methylomirabilis limnetica', in a deep stratified lake.</title>
        <authorList>
            <person name="Graf J.S."/>
            <person name="Mayr M.J."/>
            <person name="Marchant H.K."/>
            <person name="Tienken D."/>
            <person name="Hach P.F."/>
            <person name="Brand A."/>
            <person name="Schubert C.J."/>
            <person name="Kuypers M.M."/>
            <person name="Milucka J."/>
        </authorList>
    </citation>
    <scope>NUCLEOTIDE SEQUENCE [LARGE SCALE GENOMIC DNA]</scope>
    <source>
        <strain evidence="18">Zug</strain>
    </source>
</reference>
<keyword evidence="15" id="KW-0812">Transmembrane</keyword>
<dbReference type="Gene3D" id="1.10.760.10">
    <property type="entry name" value="Cytochrome c-like domain"/>
    <property type="match status" value="2"/>
</dbReference>
<feature type="transmembrane region" description="Helical" evidence="15">
    <location>
        <begin position="12"/>
        <end position="31"/>
    </location>
</feature>
<accession>A0A2T4U1A6</accession>
<evidence type="ECO:0000256" key="6">
    <source>
        <dbReference type="ARBA" id="ARBA00022729"/>
    </source>
</evidence>
<keyword evidence="15" id="KW-1133">Transmembrane helix</keyword>
<evidence type="ECO:0000256" key="1">
    <source>
        <dbReference type="ARBA" id="ARBA00004418"/>
    </source>
</evidence>
<dbReference type="FunFam" id="1.10.760.10:FF:000019">
    <property type="entry name" value="Di-heme cytochrome C peroxidase"/>
    <property type="match status" value="1"/>
</dbReference>
<feature type="domain" description="Cytochrome c" evidence="16">
    <location>
        <begin position="222"/>
        <end position="372"/>
    </location>
</feature>
<gene>
    <name evidence="17" type="ORF">CLG94_00995</name>
</gene>
<comment type="cofactor">
    <cofactor evidence="13">
        <name>heme</name>
        <dbReference type="ChEBI" id="CHEBI:30413"/>
    </cofactor>
    <text evidence="13">Binds 2 heme groups.</text>
</comment>
<dbReference type="OrthoDB" id="9805202at2"/>
<evidence type="ECO:0000256" key="10">
    <source>
        <dbReference type="ARBA" id="ARBA00023004"/>
    </source>
</evidence>
<protein>
    <recommendedName>
        <fullName evidence="12">Methylamine utilization protein MauG</fullName>
    </recommendedName>
</protein>
<dbReference type="GO" id="GO:0042597">
    <property type="term" value="C:periplasmic space"/>
    <property type="evidence" value="ECO:0007669"/>
    <property type="project" value="UniProtKB-SubCell"/>
</dbReference>
<keyword evidence="5 14" id="KW-0479">Metal-binding</keyword>
<keyword evidence="3" id="KW-0813">Transport</keyword>
<feature type="binding site" description="covalent" evidence="13">
    <location>
        <position position="237"/>
    </location>
    <ligand>
        <name>heme c</name>
        <dbReference type="ChEBI" id="CHEBI:61717"/>
        <label>2</label>
    </ligand>
</feature>
<organism evidence="17 18">
    <name type="scientific">Candidatus Methylomirabilis limnetica</name>
    <dbReference type="NCBI Taxonomy" id="2033718"/>
    <lineage>
        <taxon>Bacteria</taxon>
        <taxon>Candidatus Methylomirabilota</taxon>
        <taxon>Candidatus Methylomirabilia</taxon>
        <taxon>Candidatus Methylomirabilales</taxon>
        <taxon>Candidatus Methylomirabilaceae</taxon>
        <taxon>Candidatus Methylomirabilis</taxon>
    </lineage>
</organism>
<evidence type="ECO:0000256" key="5">
    <source>
        <dbReference type="ARBA" id="ARBA00022723"/>
    </source>
</evidence>
<feature type="binding site" description="axial binding residue" evidence="14">
    <location>
        <position position="95"/>
    </location>
    <ligand>
        <name>heme c</name>
        <dbReference type="ChEBI" id="CHEBI:61717"/>
        <label>1</label>
    </ligand>
    <ligandPart>
        <name>Fe</name>
        <dbReference type="ChEBI" id="CHEBI:18248"/>
    </ligandPart>
</feature>
<dbReference type="GO" id="GO:0020037">
    <property type="term" value="F:heme binding"/>
    <property type="evidence" value="ECO:0007669"/>
    <property type="project" value="InterPro"/>
</dbReference>
<keyword evidence="15" id="KW-0472">Membrane</keyword>
<dbReference type="Pfam" id="PF03150">
    <property type="entry name" value="CCP_MauG"/>
    <property type="match status" value="1"/>
</dbReference>
<evidence type="ECO:0000256" key="12">
    <source>
        <dbReference type="ARBA" id="ARBA00073576"/>
    </source>
</evidence>
<evidence type="ECO:0000256" key="7">
    <source>
        <dbReference type="ARBA" id="ARBA00022764"/>
    </source>
</evidence>
<comment type="function">
    <text evidence="11">Involved in methylamine metabolism. Essential for the maturation of the beta subunit of MADH, presumably via a step in the biosynthesis of tryptophan tryptophylquinone (TTQ), the cofactor of MADH.</text>
</comment>
<evidence type="ECO:0000259" key="16">
    <source>
        <dbReference type="PROSITE" id="PS51007"/>
    </source>
</evidence>
<keyword evidence="4 13" id="KW-0349">Heme</keyword>
<evidence type="ECO:0000256" key="8">
    <source>
        <dbReference type="ARBA" id="ARBA00022982"/>
    </source>
</evidence>
<evidence type="ECO:0000256" key="3">
    <source>
        <dbReference type="ARBA" id="ARBA00022448"/>
    </source>
</evidence>
<feature type="binding site" description="covalent" evidence="13">
    <location>
        <position position="91"/>
    </location>
    <ligand>
        <name>heme c</name>
        <dbReference type="ChEBI" id="CHEBI:61717"/>
        <label>1</label>
    </ligand>
</feature>
<dbReference type="AlphaFoldDB" id="A0A2T4U1A6"/>
<evidence type="ECO:0000313" key="18">
    <source>
        <dbReference type="Proteomes" id="UP000241436"/>
    </source>
</evidence>
<dbReference type="GO" id="GO:0046872">
    <property type="term" value="F:metal ion binding"/>
    <property type="evidence" value="ECO:0007669"/>
    <property type="project" value="UniProtKB-KW"/>
</dbReference>
<feature type="binding site" description="covalent" evidence="13">
    <location>
        <position position="240"/>
    </location>
    <ligand>
        <name>heme c</name>
        <dbReference type="ChEBI" id="CHEBI:61717"/>
        <label>2</label>
    </ligand>
</feature>
<evidence type="ECO:0000256" key="15">
    <source>
        <dbReference type="SAM" id="Phobius"/>
    </source>
</evidence>
<evidence type="ECO:0000256" key="9">
    <source>
        <dbReference type="ARBA" id="ARBA00023002"/>
    </source>
</evidence>
<proteinExistence type="predicted"/>
<dbReference type="PANTHER" id="PTHR30600">
    <property type="entry name" value="CYTOCHROME C PEROXIDASE-RELATED"/>
    <property type="match status" value="1"/>
</dbReference>
<keyword evidence="8" id="KW-0249">Electron transport</keyword>
<dbReference type="InterPro" id="IPR004852">
    <property type="entry name" value="Di-haem_cyt_c_peroxidsae"/>
</dbReference>
<keyword evidence="9" id="KW-0560">Oxidoreductase</keyword>
<sequence>MGTGNQSKSGFVRSGIIILGGVLLGVGLWPISGGVISFAQGQKSTPYALKLPPGVLEPIIPEDNPLSVEKVALGKTLYFDKRLSVDNTISCAGCHDPRLGFADGKKVAEGIEQKKGARSSPTTLNTAFLDTQFWDGRASSLEEQAKGPLVNPVEMGMPSHDVLVTKLRKIPEYRRGFLEVFGTEDFTIDHVAKAIASFERTLNTFNSPFDRFIGGDKGAISPSAQRGWELFQGKARCLTCHEFNTAYPFFTDNKFHNIGVATKAVNSEVLARRAAVETDVARLTREPGASELGRYLVTQQPKDIGAFKTPGLREIAHTAPYMHDGSEPTLDTMIDFYDKGGIPNPNLDGGMRPLRLTLEERKDLVEFLKALTSDDLARFVKDLDGIVGR</sequence>
<reference evidence="17 18" key="1">
    <citation type="submission" date="2017-09" db="EMBL/GenBank/DDBJ databases">
        <title>Bloom of a denitrifying methanotroph, Candidatus Methylomirabilis limnetica, in a deep stratified lake.</title>
        <authorList>
            <person name="Graf J.S."/>
            <person name="Marchant H.K."/>
            <person name="Tienken D."/>
            <person name="Hach P.F."/>
            <person name="Brand A."/>
            <person name="Schubert C.J."/>
            <person name="Kuypers M.M."/>
            <person name="Milucka J."/>
        </authorList>
    </citation>
    <scope>NUCLEOTIDE SEQUENCE [LARGE SCALE GENOMIC DNA]</scope>
    <source>
        <strain evidence="17 18">Zug</strain>
    </source>
</reference>
<comment type="PTM">
    <text evidence="13">Binds 2 heme groups per subunit.</text>
</comment>
<evidence type="ECO:0000256" key="2">
    <source>
        <dbReference type="ARBA" id="ARBA00004856"/>
    </source>
</evidence>
<evidence type="ECO:0000256" key="13">
    <source>
        <dbReference type="PIRSR" id="PIRSR000294-1"/>
    </source>
</evidence>
<evidence type="ECO:0000313" key="17">
    <source>
        <dbReference type="EMBL" id="PTL37140.1"/>
    </source>
</evidence>
<dbReference type="InterPro" id="IPR036909">
    <property type="entry name" value="Cyt_c-like_dom_sf"/>
</dbReference>
<keyword evidence="18" id="KW-1185">Reference proteome</keyword>
<evidence type="ECO:0000256" key="14">
    <source>
        <dbReference type="PIRSR" id="PIRSR000294-2"/>
    </source>
</evidence>
<dbReference type="GO" id="GO:0004130">
    <property type="term" value="F:cytochrome-c peroxidase activity"/>
    <property type="evidence" value="ECO:0007669"/>
    <property type="project" value="TreeGrafter"/>
</dbReference>
<keyword evidence="7" id="KW-0574">Periplasm</keyword>
<feature type="binding site" description="covalent" evidence="13">
    <location>
        <position position="94"/>
    </location>
    <ligand>
        <name>heme c</name>
        <dbReference type="ChEBI" id="CHEBI:61717"/>
        <label>1</label>
    </ligand>
</feature>
<dbReference type="PROSITE" id="PS51007">
    <property type="entry name" value="CYTC"/>
    <property type="match status" value="1"/>
</dbReference>